<protein>
    <submittedName>
        <fullName evidence="1">Uncharacterized protein</fullName>
    </submittedName>
</protein>
<organism evidence="1 2">
    <name type="scientific">Verticillium dahliae</name>
    <name type="common">Verticillium wilt</name>
    <dbReference type="NCBI Taxonomy" id="27337"/>
    <lineage>
        <taxon>Eukaryota</taxon>
        <taxon>Fungi</taxon>
        <taxon>Dikarya</taxon>
        <taxon>Ascomycota</taxon>
        <taxon>Pezizomycotina</taxon>
        <taxon>Sordariomycetes</taxon>
        <taxon>Hypocreomycetidae</taxon>
        <taxon>Glomerellales</taxon>
        <taxon>Plectosphaerellaceae</taxon>
        <taxon>Verticillium</taxon>
    </lineage>
</organism>
<sequence>MNEAVRESFESVGTTLVRLSSLTQAPRQHIRSLFPVASPEDERKIMCYFYQTRWTCGYWRWGQFKQQCNKEYRTGETCGLKLVYTTVQEADRCKLCHDIDKKNRRILKMTTDIDRCGGPKSGHGTPTSGEGALPGFGGVIWTPPPESPGVASTHHTRHQPAWMTYPHDRRGQWYRACHLRVGPAKGAWEFLQDPARGRGERHNWLASGYYYYAG</sequence>
<proteinExistence type="predicted"/>
<dbReference type="Proteomes" id="UP000288725">
    <property type="component" value="Chromosome 2"/>
</dbReference>
<dbReference type="EMBL" id="RSDZ01000080">
    <property type="protein sequence ID" value="RXG44543.1"/>
    <property type="molecule type" value="Genomic_DNA"/>
</dbReference>
<accession>A0A444RTR9</accession>
<name>A0A444RTR9_VERDA</name>
<dbReference type="AlphaFoldDB" id="A0A444RTR9"/>
<gene>
    <name evidence="1" type="ORF">VDGE_05303</name>
</gene>
<comment type="caution">
    <text evidence="1">The sequence shown here is derived from an EMBL/GenBank/DDBJ whole genome shotgun (WGS) entry which is preliminary data.</text>
</comment>
<reference evidence="1 2" key="1">
    <citation type="submission" date="2018-12" db="EMBL/GenBank/DDBJ databases">
        <title>Genome of Verticillium dahliae isolate Getta Getta.</title>
        <authorList>
            <person name="Gardiner D.M."/>
        </authorList>
    </citation>
    <scope>NUCLEOTIDE SEQUENCE [LARGE SCALE GENOMIC DNA]</scope>
    <source>
        <strain evidence="1 2">Getta Getta</strain>
    </source>
</reference>
<evidence type="ECO:0000313" key="1">
    <source>
        <dbReference type="EMBL" id="RXG44543.1"/>
    </source>
</evidence>
<evidence type="ECO:0000313" key="2">
    <source>
        <dbReference type="Proteomes" id="UP000288725"/>
    </source>
</evidence>